<dbReference type="GO" id="GO:0042242">
    <property type="term" value="F:cobyrinic acid a,c-diamide synthase activity"/>
    <property type="evidence" value="ECO:0007669"/>
    <property type="project" value="UniProtKB-UniRule"/>
</dbReference>
<comment type="miscellaneous">
    <text evidence="8">The a and c carboxylates of cobyrinate and Ni-sirohydrochlorin are activated for nucleophilic attack via formation of a phosphorylated intermediate by ATP. CbiA catalyzes first the amidation of the c-carboxylate, and then that of the a-carboxylate.</text>
</comment>
<dbReference type="GO" id="GO:0015948">
    <property type="term" value="P:methanogenesis"/>
    <property type="evidence" value="ECO:0007669"/>
    <property type="project" value="UniProtKB-KW"/>
</dbReference>
<reference evidence="11 12" key="1">
    <citation type="journal article" date="2012" name="PLoS ONE">
        <title>The genome characteristics and predicted function of methyl-group oxidation pathway in the obligate aceticlastic methanogens, Methanosaeta spp.</title>
        <authorList>
            <person name="Zhu J."/>
            <person name="Zheng H."/>
            <person name="Ai G."/>
            <person name="Zhang G."/>
            <person name="Liu D."/>
            <person name="Liu X."/>
            <person name="Dong X."/>
        </authorList>
    </citation>
    <scope>NUCLEOTIDE SEQUENCE [LARGE SCALE GENOMIC DNA]</scope>
    <source>
        <strain evidence="11 12">6Ac</strain>
    </source>
</reference>
<feature type="domain" description="CobB/CobQ-like glutamine amidotransferase" evidence="10">
    <location>
        <begin position="254"/>
        <end position="443"/>
    </location>
</feature>
<dbReference type="PROSITE" id="PS51274">
    <property type="entry name" value="GATASE_COBBQ"/>
    <property type="match status" value="1"/>
</dbReference>
<evidence type="ECO:0000256" key="1">
    <source>
        <dbReference type="ARBA" id="ARBA00001946"/>
    </source>
</evidence>
<dbReference type="GO" id="GO:0009236">
    <property type="term" value="P:cobalamin biosynthetic process"/>
    <property type="evidence" value="ECO:0007669"/>
    <property type="project" value="UniProtKB-UniRule"/>
</dbReference>
<proteinExistence type="inferred from homology"/>
<feature type="site" description="Increases nucleophilicity of active site Cys" evidence="8">
    <location>
        <position position="438"/>
    </location>
</feature>
<dbReference type="Pfam" id="PF07685">
    <property type="entry name" value="GATase_3"/>
    <property type="match status" value="1"/>
</dbReference>
<dbReference type="EMBL" id="CP003117">
    <property type="protein sequence ID" value="AET64869.1"/>
    <property type="molecule type" value="Genomic_DNA"/>
</dbReference>
<dbReference type="AlphaFoldDB" id="G7WP28"/>
<evidence type="ECO:0000256" key="5">
    <source>
        <dbReference type="ARBA" id="ARBA00022840"/>
    </source>
</evidence>
<comment type="pathway">
    <text evidence="8">Cofactor biosynthesis; adenosylcobalamin biosynthesis; cob(II)yrinate a,c-diamide from sirohydrochlorin (anaerobic route): step 10/10.</text>
</comment>
<comment type="catalytic activity">
    <reaction evidence="8">
        <text>cob(II)yrinate + 2 L-glutamine + 2 ATP + 2 H2O = cob(II)yrinate a,c diamide + 2 L-glutamate + 2 ADP + 2 phosphate + 2 H(+)</text>
        <dbReference type="Rhea" id="RHEA:26289"/>
        <dbReference type="ChEBI" id="CHEBI:15377"/>
        <dbReference type="ChEBI" id="CHEBI:15378"/>
        <dbReference type="ChEBI" id="CHEBI:29985"/>
        <dbReference type="ChEBI" id="CHEBI:30616"/>
        <dbReference type="ChEBI" id="CHEBI:43474"/>
        <dbReference type="ChEBI" id="CHEBI:58359"/>
        <dbReference type="ChEBI" id="CHEBI:58537"/>
        <dbReference type="ChEBI" id="CHEBI:58894"/>
        <dbReference type="ChEBI" id="CHEBI:456216"/>
        <dbReference type="EC" id="6.3.5.11"/>
    </reaction>
</comment>
<dbReference type="CDD" id="cd03130">
    <property type="entry name" value="GATase1_CobB"/>
    <property type="match status" value="1"/>
</dbReference>
<dbReference type="GeneID" id="12510674"/>
<name>G7WP28_METH6</name>
<evidence type="ECO:0000256" key="2">
    <source>
        <dbReference type="ARBA" id="ARBA00022573"/>
    </source>
</evidence>
<dbReference type="UniPathway" id="UPA00148">
    <property type="reaction ID" value="UER00231"/>
</dbReference>
<keyword evidence="3 8" id="KW-0436">Ligase</keyword>
<dbReference type="KEGG" id="mhi:Mhar_1505"/>
<dbReference type="PANTHER" id="PTHR43873:SF1">
    <property type="entry name" value="COBYRINATE A,C-DIAMIDE SYNTHASE"/>
    <property type="match status" value="1"/>
</dbReference>
<feature type="domain" description="CobQ/CobB/MinD/ParA nucleotide binding" evidence="9">
    <location>
        <begin position="6"/>
        <end position="189"/>
    </location>
</feature>
<keyword evidence="7 8" id="KW-0315">Glutamine amidotransferase</keyword>
<feature type="active site" description="Nucleophile" evidence="8">
    <location>
        <position position="334"/>
    </location>
</feature>
<comment type="function">
    <text evidence="8">Catalyzes the ATP-dependent amidation of the two carboxylate groups at positions a and c of cobyrinate, using either L-glutamine or ammonia as the nitrogen source. Involved in the biosynthesis of the unique nickel-containing tetrapyrrole coenzyme F430, the prosthetic group of methyl-coenzyme M reductase (MCR), which plays a key role in methanogenesis and anaerobic methane oxidation. Catalyzes the ATP-dependent amidation of the two carboxylate groups at positions a and c of Ni-sirohydrochlorin, using L-glutamine or ammonia as the nitrogen source.</text>
</comment>
<evidence type="ECO:0000313" key="12">
    <source>
        <dbReference type="Proteomes" id="UP000005877"/>
    </source>
</evidence>
<dbReference type="EC" id="6.3.5.11" evidence="8"/>
<dbReference type="InterPro" id="IPR029062">
    <property type="entry name" value="Class_I_gatase-like"/>
</dbReference>
<sequence>MIPCVLVAGTSSGVGKTTVVLGMMAALRRRGLVVAPFKVGPDFIDPSHHAAICGRPSRNLDTFMMGRDGVRRSFARGVEGADVAVIEGVMGLYDGLDATDVASSASVAKALGAPVLLVMNVHGTSRSAAAMALGYRSYDPGVKISGLVLNRVGSDRHRGLLEEALAPLGIPILASLPRRGEIALPSRHLGLLMGFESRHDLDALADFLEENADLDGILELGCDVAEPEAQVAQAQAAQEAETETVPDLEGGRIRIAVGYDEAFCFYYAENFEILRKLGAEIEFFSPIRDPLPEADGLYLGGGYPELYSRELEESPTRHEIKKAAGDGMPIYGECGGLMYLCESVVSKDGDSEKKMAGVLPATTAMTGRLQALGYVEGDVVAENPVVARGSVIRGHEFHYSKMDCARDARFAYRFRRGKGIVGDRDGLVEHETLGSYLHTHFSTFPVERFVANCRRYGRR</sequence>
<dbReference type="Gene3D" id="3.40.50.300">
    <property type="entry name" value="P-loop containing nucleotide triphosphate hydrolases"/>
    <property type="match status" value="2"/>
</dbReference>
<dbReference type="Pfam" id="PF01656">
    <property type="entry name" value="CbiA"/>
    <property type="match status" value="1"/>
</dbReference>
<dbReference type="OrthoDB" id="8896at2157"/>
<evidence type="ECO:0000256" key="4">
    <source>
        <dbReference type="ARBA" id="ARBA00022741"/>
    </source>
</evidence>
<dbReference type="InterPro" id="IPR002586">
    <property type="entry name" value="CobQ/CobB/MinD/ParA_Nub-bd_dom"/>
</dbReference>
<dbReference type="PATRIC" id="fig|1110509.7.peg.1680"/>
<dbReference type="SUPFAM" id="SSF52540">
    <property type="entry name" value="P-loop containing nucleoside triphosphate hydrolases"/>
    <property type="match status" value="1"/>
</dbReference>
<accession>G7WP28</accession>
<organism evidence="11 12">
    <name type="scientific">Methanothrix harundinacea (strain 6Ac)</name>
    <name type="common">Methanosaeta harundinacea</name>
    <dbReference type="NCBI Taxonomy" id="1110509"/>
    <lineage>
        <taxon>Archaea</taxon>
        <taxon>Methanobacteriati</taxon>
        <taxon>Methanobacteriota</taxon>
        <taxon>Stenosarchaea group</taxon>
        <taxon>Methanomicrobia</taxon>
        <taxon>Methanotrichales</taxon>
        <taxon>Methanotrichaceae</taxon>
        <taxon>Methanothrix</taxon>
    </lineage>
</organism>
<keyword evidence="8" id="KW-0484">Methanogenesis</keyword>
<gene>
    <name evidence="8" type="primary">cbiA</name>
    <name evidence="8" type="synonym">cfbB</name>
    <name evidence="11" type="ordered locus">Mhar_1505</name>
</gene>
<dbReference type="Gene3D" id="3.40.50.880">
    <property type="match status" value="1"/>
</dbReference>
<dbReference type="InterPro" id="IPR027417">
    <property type="entry name" value="P-loop_NTPase"/>
</dbReference>
<evidence type="ECO:0000256" key="3">
    <source>
        <dbReference type="ARBA" id="ARBA00022598"/>
    </source>
</evidence>
<dbReference type="Proteomes" id="UP000005877">
    <property type="component" value="Chromosome"/>
</dbReference>
<evidence type="ECO:0000256" key="7">
    <source>
        <dbReference type="ARBA" id="ARBA00022962"/>
    </source>
</evidence>
<dbReference type="InterPro" id="IPR011698">
    <property type="entry name" value="GATase_3"/>
</dbReference>
<dbReference type="HAMAP" id="MF_00027">
    <property type="entry name" value="CobB_CbiA"/>
    <property type="match status" value="1"/>
</dbReference>
<dbReference type="HOGENOM" id="CLU_022752_2_0_2"/>
<evidence type="ECO:0000256" key="8">
    <source>
        <dbReference type="HAMAP-Rule" id="MF_00027"/>
    </source>
</evidence>
<keyword evidence="6 8" id="KW-0460">Magnesium</keyword>
<keyword evidence="4 8" id="KW-0547">Nucleotide-binding</keyword>
<keyword evidence="5 8" id="KW-0067">ATP-binding</keyword>
<comment type="domain">
    <text evidence="8">Comprises of two domains. The C-terminal domain contains the binding site for glutamine and catalyzes the hydrolysis of this substrate to glutamate and ammonia. The N-terminal domain is anticipated to bind ATP, and cobyrinate or Ni-sirohydrochlorin, and catalyzes the ultimate synthesis of the diamide product. The ammonia produced via the glutaminase domain is probably translocated to the adjacent domain via a molecular tunnel, where it reacts with an activated intermediate.</text>
</comment>
<dbReference type="STRING" id="1110509.Mhar_1505"/>
<evidence type="ECO:0000259" key="9">
    <source>
        <dbReference type="Pfam" id="PF01656"/>
    </source>
</evidence>
<dbReference type="RefSeq" id="WP_014587053.1">
    <property type="nucleotide sequence ID" value="NC_017527.1"/>
</dbReference>
<dbReference type="InterPro" id="IPR004484">
    <property type="entry name" value="CbiA/CobB_synth"/>
</dbReference>
<dbReference type="GO" id="GO:0005524">
    <property type="term" value="F:ATP binding"/>
    <property type="evidence" value="ECO:0007669"/>
    <property type="project" value="UniProtKB-UniRule"/>
</dbReference>
<evidence type="ECO:0000259" key="10">
    <source>
        <dbReference type="Pfam" id="PF07685"/>
    </source>
</evidence>
<keyword evidence="12" id="KW-1185">Reference proteome</keyword>
<evidence type="ECO:0000313" key="11">
    <source>
        <dbReference type="EMBL" id="AET64869.1"/>
    </source>
</evidence>
<dbReference type="NCBIfam" id="TIGR00379">
    <property type="entry name" value="cobB"/>
    <property type="match status" value="1"/>
</dbReference>
<dbReference type="NCBIfam" id="NF002204">
    <property type="entry name" value="PRK01077.1"/>
    <property type="match status" value="1"/>
</dbReference>
<evidence type="ECO:0000256" key="6">
    <source>
        <dbReference type="ARBA" id="ARBA00022842"/>
    </source>
</evidence>
<dbReference type="SUPFAM" id="SSF52317">
    <property type="entry name" value="Class I glutamine amidotransferase-like"/>
    <property type="match status" value="1"/>
</dbReference>
<dbReference type="CDD" id="cd05388">
    <property type="entry name" value="CobB_N"/>
    <property type="match status" value="1"/>
</dbReference>
<dbReference type="EC" id="6.3.5.12" evidence="8"/>
<dbReference type="PANTHER" id="PTHR43873">
    <property type="entry name" value="COBYRINATE A,C-DIAMIDE SYNTHASE"/>
    <property type="match status" value="1"/>
</dbReference>
<comment type="cofactor">
    <cofactor evidence="1 8">
        <name>Mg(2+)</name>
        <dbReference type="ChEBI" id="CHEBI:18420"/>
    </cofactor>
</comment>
<keyword evidence="2 8" id="KW-0169">Cobalamin biosynthesis</keyword>
<comment type="catalytic activity">
    <reaction evidence="8">
        <text>Ni-sirohydrochlorin + 2 L-glutamine + 2 ATP + 2 H2O = Ni-sirohydrochlorin a,c-diamide + 2 L-glutamate + 2 ADP + 2 phosphate + 2 H(+)</text>
        <dbReference type="Rhea" id="RHEA:52896"/>
        <dbReference type="ChEBI" id="CHEBI:15377"/>
        <dbReference type="ChEBI" id="CHEBI:15378"/>
        <dbReference type="ChEBI" id="CHEBI:29985"/>
        <dbReference type="ChEBI" id="CHEBI:30616"/>
        <dbReference type="ChEBI" id="CHEBI:43474"/>
        <dbReference type="ChEBI" id="CHEBI:58359"/>
        <dbReference type="ChEBI" id="CHEBI:136841"/>
        <dbReference type="ChEBI" id="CHEBI:136887"/>
        <dbReference type="ChEBI" id="CHEBI:456216"/>
        <dbReference type="EC" id="6.3.5.12"/>
    </reaction>
</comment>
<protein>
    <recommendedName>
        <fullName evidence="8">Cobyrinate a,c-diamide synthase</fullName>
        <ecNumber evidence="8">6.3.5.11</ecNumber>
    </recommendedName>
    <alternativeName>
        <fullName evidence="8">Cobyrinic acid a,c-diamide synthetase</fullName>
    </alternativeName>
    <alternativeName>
        <fullName evidence="8">Ni-sirohydrochlorin a,c-diamide synthase</fullName>
        <ecNumber evidence="8">6.3.5.12</ecNumber>
    </alternativeName>
    <alternativeName>
        <fullName evidence="8">Ni-sirohydrochlorin a,c-diamide synthetase</fullName>
    </alternativeName>
</protein>
<comment type="similarity">
    <text evidence="8">Belongs to the CobB/CbiA family.</text>
</comment>